<dbReference type="SMART" id="SM00028">
    <property type="entry name" value="TPR"/>
    <property type="match status" value="5"/>
</dbReference>
<dbReference type="SUPFAM" id="SSF48452">
    <property type="entry name" value="TPR-like"/>
    <property type="match status" value="1"/>
</dbReference>
<sequence>MSIFFYALLLNISINANAAASPNPTRADNIFDRIENGLVSTQSEIDQLITELEGLIAADDTQRQHRLVRTKCWNFEAITNEQIQQAIDYASEQILLFSDPAPSIVLSDLYLCRGWYRQVMSKVDEALSDYNIGIEAAYQLENPRLIADGRSSRGSMFSYQGNFTAALEDLITAQQLYESLNIPYWASYNLGELASTYRRLGDSATALKYQLELEQYFIETNQTYDANEVNNQIAFSLEELGEYQQAIERYQKSRAFWLNENNNLNAESMSIDIAGALIKLGQFEQAKTHLLQAETVIPESYDGSFSYMNLYLAQVFFDEDNYDEAIAYLDKAIKSFAVSQNSRGISTSLKLKSDILGESQQWYEAYQTLYQYVDLHIKMDKKHLADRNAEMQTRFDTNKIKNENLALIKASKAKQAQLEIMQHNKNMQIIITILSLVILILVSIFAYKQILRKRSFKQLALTDELTGLANRRFTYDQGDDFIKQAKDDNIPFSIISFDADHFKQVNDNFGHDIGDKVLVKIAELAVSMMRDTDIVGRVGGEEYIVLLPNISQDKAIEIAHRLIDIISTYDWSLIAAQLTQTVSAGVASFEDEQDFSALLVKADKALYLAKNAGRNCVKSL</sequence>
<dbReference type="InterPro" id="IPR043128">
    <property type="entry name" value="Rev_trsase/Diguanyl_cyclase"/>
</dbReference>
<dbReference type="CDD" id="cd01949">
    <property type="entry name" value="GGDEF"/>
    <property type="match status" value="1"/>
</dbReference>
<dbReference type="EMBL" id="CP050313">
    <property type="protein sequence ID" value="QIR15449.1"/>
    <property type="molecule type" value="Genomic_DNA"/>
</dbReference>
<keyword evidence="8" id="KW-1185">Reference proteome</keyword>
<evidence type="ECO:0000256" key="1">
    <source>
        <dbReference type="ARBA" id="ARBA00001946"/>
    </source>
</evidence>
<dbReference type="PANTHER" id="PTHR45138">
    <property type="entry name" value="REGULATORY COMPONENTS OF SENSORY TRANSDUCTION SYSTEM"/>
    <property type="match status" value="1"/>
</dbReference>
<dbReference type="Gene3D" id="1.25.40.10">
    <property type="entry name" value="Tetratricopeptide repeat domain"/>
    <property type="match status" value="2"/>
</dbReference>
<dbReference type="GO" id="GO:0052621">
    <property type="term" value="F:diguanylate cyclase activity"/>
    <property type="evidence" value="ECO:0007669"/>
    <property type="project" value="UniProtKB-EC"/>
</dbReference>
<evidence type="ECO:0000256" key="3">
    <source>
        <dbReference type="ARBA" id="ARBA00034247"/>
    </source>
</evidence>
<comment type="catalytic activity">
    <reaction evidence="3">
        <text>2 GTP = 3',3'-c-di-GMP + 2 diphosphate</text>
        <dbReference type="Rhea" id="RHEA:24898"/>
        <dbReference type="ChEBI" id="CHEBI:33019"/>
        <dbReference type="ChEBI" id="CHEBI:37565"/>
        <dbReference type="ChEBI" id="CHEBI:58805"/>
        <dbReference type="EC" id="2.7.7.65"/>
    </reaction>
</comment>
<evidence type="ECO:0000256" key="5">
    <source>
        <dbReference type="SAM" id="SignalP"/>
    </source>
</evidence>
<dbReference type="SMART" id="SM00267">
    <property type="entry name" value="GGDEF"/>
    <property type="match status" value="1"/>
</dbReference>
<dbReference type="InterPro" id="IPR019734">
    <property type="entry name" value="TPR_rpt"/>
</dbReference>
<dbReference type="Pfam" id="PF00990">
    <property type="entry name" value="GGDEF"/>
    <property type="match status" value="1"/>
</dbReference>
<dbReference type="KEGG" id="saes:HBH39_13850"/>
<dbReference type="NCBIfam" id="TIGR00254">
    <property type="entry name" value="GGDEF"/>
    <property type="match status" value="1"/>
</dbReference>
<dbReference type="Proteomes" id="UP000502608">
    <property type="component" value="Chromosome"/>
</dbReference>
<evidence type="ECO:0000313" key="7">
    <source>
        <dbReference type="EMBL" id="QIR15449.1"/>
    </source>
</evidence>
<gene>
    <name evidence="7" type="ORF">HBH39_13850</name>
</gene>
<dbReference type="PROSITE" id="PS50887">
    <property type="entry name" value="GGDEF"/>
    <property type="match status" value="1"/>
</dbReference>
<evidence type="ECO:0000256" key="4">
    <source>
        <dbReference type="SAM" id="Phobius"/>
    </source>
</evidence>
<dbReference type="SUPFAM" id="SSF55073">
    <property type="entry name" value="Nucleotide cyclase"/>
    <property type="match status" value="1"/>
</dbReference>
<feature type="domain" description="GGDEF" evidence="6">
    <location>
        <begin position="490"/>
        <end position="620"/>
    </location>
</feature>
<keyword evidence="4" id="KW-0812">Transmembrane</keyword>
<evidence type="ECO:0000313" key="8">
    <source>
        <dbReference type="Proteomes" id="UP000502608"/>
    </source>
</evidence>
<comment type="cofactor">
    <cofactor evidence="1">
        <name>Mg(2+)</name>
        <dbReference type="ChEBI" id="CHEBI:18420"/>
    </cofactor>
</comment>
<feature type="signal peptide" evidence="5">
    <location>
        <begin position="1"/>
        <end position="18"/>
    </location>
</feature>
<evidence type="ECO:0000256" key="2">
    <source>
        <dbReference type="ARBA" id="ARBA00012528"/>
    </source>
</evidence>
<name>A0A6G9QNN4_9GAMM</name>
<dbReference type="FunFam" id="3.30.70.270:FF:000001">
    <property type="entry name" value="Diguanylate cyclase domain protein"/>
    <property type="match status" value="1"/>
</dbReference>
<dbReference type="Pfam" id="PF13424">
    <property type="entry name" value="TPR_12"/>
    <property type="match status" value="1"/>
</dbReference>
<dbReference type="InterPro" id="IPR011990">
    <property type="entry name" value="TPR-like_helical_dom_sf"/>
</dbReference>
<feature type="chain" id="PRO_5026301712" description="diguanylate cyclase" evidence="5">
    <location>
        <begin position="19"/>
        <end position="620"/>
    </location>
</feature>
<dbReference type="RefSeq" id="WP_167679231.1">
    <property type="nucleotide sequence ID" value="NZ_CP050313.1"/>
</dbReference>
<dbReference type="Gene3D" id="3.30.70.270">
    <property type="match status" value="1"/>
</dbReference>
<dbReference type="InterPro" id="IPR029787">
    <property type="entry name" value="Nucleotide_cyclase"/>
</dbReference>
<dbReference type="AlphaFoldDB" id="A0A6G9QNN4"/>
<dbReference type="InterPro" id="IPR000160">
    <property type="entry name" value="GGDEF_dom"/>
</dbReference>
<keyword evidence="4" id="KW-0472">Membrane</keyword>
<accession>A0A6G9QNN4</accession>
<keyword evidence="5" id="KW-0732">Signal</keyword>
<dbReference type="PANTHER" id="PTHR45138:SF9">
    <property type="entry name" value="DIGUANYLATE CYCLASE DGCM-RELATED"/>
    <property type="match status" value="1"/>
</dbReference>
<proteinExistence type="predicted"/>
<feature type="transmembrane region" description="Helical" evidence="4">
    <location>
        <begin position="427"/>
        <end position="447"/>
    </location>
</feature>
<dbReference type="EC" id="2.7.7.65" evidence="2"/>
<evidence type="ECO:0000259" key="6">
    <source>
        <dbReference type="PROSITE" id="PS50887"/>
    </source>
</evidence>
<keyword evidence="4" id="KW-1133">Transmembrane helix</keyword>
<protein>
    <recommendedName>
        <fullName evidence="2">diguanylate cyclase</fullName>
        <ecNumber evidence="2">2.7.7.65</ecNumber>
    </recommendedName>
</protein>
<dbReference type="InterPro" id="IPR050469">
    <property type="entry name" value="Diguanylate_Cyclase"/>
</dbReference>
<dbReference type="Pfam" id="PF13181">
    <property type="entry name" value="TPR_8"/>
    <property type="match status" value="1"/>
</dbReference>
<organism evidence="7 8">
    <name type="scientific">Shewanella aestuarii</name>
    <dbReference type="NCBI Taxonomy" id="1028752"/>
    <lineage>
        <taxon>Bacteria</taxon>
        <taxon>Pseudomonadati</taxon>
        <taxon>Pseudomonadota</taxon>
        <taxon>Gammaproteobacteria</taxon>
        <taxon>Alteromonadales</taxon>
        <taxon>Shewanellaceae</taxon>
        <taxon>Shewanella</taxon>
    </lineage>
</organism>
<reference evidence="7 8" key="1">
    <citation type="submission" date="2020-03" db="EMBL/GenBank/DDBJ databases">
        <title>Complete genome sequence of Shewanella sp.</title>
        <authorList>
            <person name="Kim Y.-S."/>
            <person name="Kim S.-J."/>
            <person name="Jung H.-K."/>
            <person name="Kim K.-H."/>
        </authorList>
    </citation>
    <scope>NUCLEOTIDE SEQUENCE [LARGE SCALE GENOMIC DNA]</scope>
    <source>
        <strain evidence="7 8">PN3F2</strain>
    </source>
</reference>